<reference evidence="2" key="1">
    <citation type="submission" date="2021-01" db="EMBL/GenBank/DDBJ databases">
        <title>Marivirga aurantiaca sp. nov., isolated from intertidal surface sediments.</title>
        <authorList>
            <person name="Zhang M."/>
        </authorList>
    </citation>
    <scope>NUCLEOTIDE SEQUENCE</scope>
    <source>
        <strain evidence="2">S37H4</strain>
    </source>
</reference>
<dbReference type="Proteomes" id="UP000611723">
    <property type="component" value="Unassembled WGS sequence"/>
</dbReference>
<dbReference type="EMBL" id="JAEQBW010000016">
    <property type="protein sequence ID" value="MBK6267286.1"/>
    <property type="molecule type" value="Genomic_DNA"/>
</dbReference>
<evidence type="ECO:0000313" key="2">
    <source>
        <dbReference type="EMBL" id="MBK6267286.1"/>
    </source>
</evidence>
<feature type="transmembrane region" description="Helical" evidence="1">
    <location>
        <begin position="256"/>
        <end position="278"/>
    </location>
</feature>
<feature type="transmembrane region" description="Helical" evidence="1">
    <location>
        <begin position="107"/>
        <end position="140"/>
    </location>
</feature>
<evidence type="ECO:0000256" key="1">
    <source>
        <dbReference type="SAM" id="Phobius"/>
    </source>
</evidence>
<name>A0A934X2X6_9BACT</name>
<comment type="caution">
    <text evidence="2">The sequence shown here is derived from an EMBL/GenBank/DDBJ whole genome shotgun (WGS) entry which is preliminary data.</text>
</comment>
<accession>A0A934X2X6</accession>
<feature type="transmembrane region" description="Helical" evidence="1">
    <location>
        <begin position="284"/>
        <end position="305"/>
    </location>
</feature>
<keyword evidence="3" id="KW-1185">Reference proteome</keyword>
<feature type="transmembrane region" description="Helical" evidence="1">
    <location>
        <begin position="186"/>
        <end position="207"/>
    </location>
</feature>
<keyword evidence="1" id="KW-1133">Transmembrane helix</keyword>
<feature type="transmembrane region" description="Helical" evidence="1">
    <location>
        <begin position="213"/>
        <end position="231"/>
    </location>
</feature>
<feature type="transmembrane region" description="Helical" evidence="1">
    <location>
        <begin position="43"/>
        <end position="64"/>
    </location>
</feature>
<proteinExistence type="predicted"/>
<feature type="transmembrane region" description="Helical" evidence="1">
    <location>
        <begin position="317"/>
        <end position="350"/>
    </location>
</feature>
<evidence type="ECO:0000313" key="3">
    <source>
        <dbReference type="Proteomes" id="UP000611723"/>
    </source>
</evidence>
<feature type="transmembrane region" description="Helical" evidence="1">
    <location>
        <begin position="12"/>
        <end position="31"/>
    </location>
</feature>
<sequence>MKSIIIKSFVIPFYRAHLGLFMLLIIFFGVFMRPSDHVLLAQFIIQSPYGLTFVIFLFILYSLLHIRFNIQLLHQNNYLVFHQMALFPPVVFYKTQLYSWLANYQLILIYTAFLSIQSILLGLWAVIILLWLTMVALYIISTGFIFHQLKKTYPDPKARFAGTWVKSFQLHYHFWFPVHLIHKRPLLLLGAKSLSLLMLNLFFSSYYSGGYDLRWLQFGIICASFINYFHWEEKSNFENKQLSYFRNMPMSIGEKAFGHFLAFIQVLIPELLFLLYQLTTVSNTIGGFTLLLLLVALNAGLYGLIHSTKNKNNLTRNSFIAFFSLFFIVLFGIPAPLIILLCMITFVKIFYLKPRR</sequence>
<keyword evidence="1" id="KW-0472">Membrane</keyword>
<keyword evidence="1" id="KW-0812">Transmembrane</keyword>
<gene>
    <name evidence="2" type="ORF">JKA74_19750</name>
</gene>
<dbReference type="RefSeq" id="WP_201432973.1">
    <property type="nucleotide sequence ID" value="NZ_JAEQBW010000016.1"/>
</dbReference>
<organism evidence="2 3">
    <name type="scientific">Marivirga aurantiaca</name>
    <dbReference type="NCBI Taxonomy" id="2802615"/>
    <lineage>
        <taxon>Bacteria</taxon>
        <taxon>Pseudomonadati</taxon>
        <taxon>Bacteroidota</taxon>
        <taxon>Cytophagia</taxon>
        <taxon>Cytophagales</taxon>
        <taxon>Marivirgaceae</taxon>
        <taxon>Marivirga</taxon>
    </lineage>
</organism>
<protein>
    <submittedName>
        <fullName evidence="2">Uncharacterized protein</fullName>
    </submittedName>
</protein>
<dbReference type="AlphaFoldDB" id="A0A934X2X6"/>